<feature type="region of interest" description="Disordered" evidence="2">
    <location>
        <begin position="1"/>
        <end position="79"/>
    </location>
</feature>
<dbReference type="InterPro" id="IPR050523">
    <property type="entry name" value="AKR_Detox_Biosynth"/>
</dbReference>
<reference evidence="4" key="1">
    <citation type="submission" date="2021-04" db="EMBL/GenBank/DDBJ databases">
        <title>Genomic sequence of Actinosynnema pretiosum subsp. pretiosum ATCC 31280 (C-14919).</title>
        <authorList>
            <person name="Bai L."/>
            <person name="Wang X."/>
            <person name="Xiao Y."/>
        </authorList>
    </citation>
    <scope>NUCLEOTIDE SEQUENCE</scope>
    <source>
        <strain evidence="4">ATCC 31280</strain>
    </source>
</reference>
<feature type="domain" description="NADP-dependent oxidoreductase" evidence="3">
    <location>
        <begin position="84"/>
        <end position="371"/>
    </location>
</feature>
<evidence type="ECO:0000313" key="4">
    <source>
        <dbReference type="EMBL" id="QUF03718.1"/>
    </source>
</evidence>
<dbReference type="SUPFAM" id="SSF51430">
    <property type="entry name" value="NAD(P)-linked oxidoreductase"/>
    <property type="match status" value="1"/>
</dbReference>
<evidence type="ECO:0000256" key="2">
    <source>
        <dbReference type="SAM" id="MobiDB-lite"/>
    </source>
</evidence>
<dbReference type="Gene3D" id="3.20.20.100">
    <property type="entry name" value="NADP-dependent oxidoreductase domain"/>
    <property type="match status" value="1"/>
</dbReference>
<feature type="compositionally biased region" description="Low complexity" evidence="2">
    <location>
        <begin position="1"/>
        <end position="22"/>
    </location>
</feature>
<dbReference type="PANTHER" id="PTHR43364">
    <property type="entry name" value="NADH-SPECIFIC METHYLGLYOXAL REDUCTASE-RELATED"/>
    <property type="match status" value="1"/>
</dbReference>
<dbReference type="Proteomes" id="UP000677152">
    <property type="component" value="Chromosome"/>
</dbReference>
<organism evidence="4 5">
    <name type="scientific">Actinosynnema pretiosum subsp. pretiosum</name>
    <dbReference type="NCBI Taxonomy" id="103721"/>
    <lineage>
        <taxon>Bacteria</taxon>
        <taxon>Bacillati</taxon>
        <taxon>Actinomycetota</taxon>
        <taxon>Actinomycetes</taxon>
        <taxon>Pseudonocardiales</taxon>
        <taxon>Pseudonocardiaceae</taxon>
        <taxon>Actinosynnema</taxon>
    </lineage>
</organism>
<protein>
    <submittedName>
        <fullName evidence="4">Aldo/keto reductase</fullName>
    </submittedName>
</protein>
<dbReference type="EMBL" id="CP073249">
    <property type="protein sequence ID" value="QUF03718.1"/>
    <property type="molecule type" value="Genomic_DNA"/>
</dbReference>
<accession>A0AA45L6F2</accession>
<evidence type="ECO:0000259" key="3">
    <source>
        <dbReference type="Pfam" id="PF00248"/>
    </source>
</evidence>
<keyword evidence="1" id="KW-0560">Oxidoreductase</keyword>
<feature type="compositionally biased region" description="Low complexity" evidence="2">
    <location>
        <begin position="30"/>
        <end position="43"/>
    </location>
</feature>
<dbReference type="AlphaFoldDB" id="A0AA45L6F2"/>
<name>A0AA45L6F2_9PSEU</name>
<feature type="compositionally biased region" description="Pro residues" evidence="2">
    <location>
        <begin position="44"/>
        <end position="79"/>
    </location>
</feature>
<dbReference type="PANTHER" id="PTHR43364:SF4">
    <property type="entry name" value="NAD(P)-LINKED OXIDOREDUCTASE SUPERFAMILY PROTEIN"/>
    <property type="match status" value="1"/>
</dbReference>
<sequence>MAEPNPTGGSASGPAGNPSGANGRSGRTPAAEGLAAQGIAAPTPAAPTPAVPTPAVPTPAVPTPAVPTPAAPTPAVPTPPALPPLIVGCWSWGDERTWGYRSRFGDDDLRAAVRALDAAGLRWFDTAEVYGRGRSERLLGDLTADLPGAAVSTKFFPYPWRLTGSGFRRGLASALRRLRRDRVELYQAHHEVPAPLARRWAGHLAAARRDGLVGAIGTSNLSAPALRAFSDALAEHGERVTAHQTRYNLCDRRVERHGVVELCRERGITLLAHSALAQGLLSGRYRAGAPMTGRRPIPDPVLAQTAPLLALLDRVADRLDATPAAVALAWLRHRGATPVVGVHDRAQAEDAAVAARLVLPGSAAAALDKVSAPWRGRP</sequence>
<gene>
    <name evidence="4" type="ORF">KCV87_30835</name>
</gene>
<evidence type="ECO:0000313" key="5">
    <source>
        <dbReference type="Proteomes" id="UP000677152"/>
    </source>
</evidence>
<dbReference type="Pfam" id="PF00248">
    <property type="entry name" value="Aldo_ket_red"/>
    <property type="match status" value="1"/>
</dbReference>
<dbReference type="GO" id="GO:0016491">
    <property type="term" value="F:oxidoreductase activity"/>
    <property type="evidence" value="ECO:0007669"/>
    <property type="project" value="UniProtKB-KW"/>
</dbReference>
<dbReference type="InterPro" id="IPR023210">
    <property type="entry name" value="NADP_OxRdtase_dom"/>
</dbReference>
<proteinExistence type="predicted"/>
<evidence type="ECO:0000256" key="1">
    <source>
        <dbReference type="ARBA" id="ARBA00023002"/>
    </source>
</evidence>
<dbReference type="InterPro" id="IPR036812">
    <property type="entry name" value="NAD(P)_OxRdtase_dom_sf"/>
</dbReference>